<feature type="region of interest" description="Disordered" evidence="1">
    <location>
        <begin position="1"/>
        <end position="35"/>
    </location>
</feature>
<protein>
    <submittedName>
        <fullName evidence="2">Uncharacterized protein</fullName>
    </submittedName>
</protein>
<gene>
    <name evidence="2" type="ORF">WJX84_010637</name>
</gene>
<keyword evidence="3" id="KW-1185">Reference proteome</keyword>
<proteinExistence type="predicted"/>
<organism evidence="2 3">
    <name type="scientific">Apatococcus fuscideae</name>
    <dbReference type="NCBI Taxonomy" id="2026836"/>
    <lineage>
        <taxon>Eukaryota</taxon>
        <taxon>Viridiplantae</taxon>
        <taxon>Chlorophyta</taxon>
        <taxon>core chlorophytes</taxon>
        <taxon>Trebouxiophyceae</taxon>
        <taxon>Chlorellales</taxon>
        <taxon>Chlorellaceae</taxon>
        <taxon>Apatococcus</taxon>
    </lineage>
</organism>
<evidence type="ECO:0000313" key="3">
    <source>
        <dbReference type="Proteomes" id="UP001485043"/>
    </source>
</evidence>
<dbReference type="AlphaFoldDB" id="A0AAW1SZD8"/>
<dbReference type="Proteomes" id="UP001485043">
    <property type="component" value="Unassembled WGS sequence"/>
</dbReference>
<dbReference type="EMBL" id="JALJOV010000606">
    <property type="protein sequence ID" value="KAK9862440.1"/>
    <property type="molecule type" value="Genomic_DNA"/>
</dbReference>
<accession>A0AAW1SZD8</accession>
<sequence length="89" mass="8996">MPNSGDGSPADCGSSGQPAAVPHDQRLDAAAATPAKTNAALDPDIFDLSDDGPYHSAATGPIAASTAGQIACHLIDLYDVISDSEEEEE</sequence>
<reference evidence="2 3" key="1">
    <citation type="journal article" date="2024" name="Nat. Commun.">
        <title>Phylogenomics reveals the evolutionary origins of lichenization in chlorophyte algae.</title>
        <authorList>
            <person name="Puginier C."/>
            <person name="Libourel C."/>
            <person name="Otte J."/>
            <person name="Skaloud P."/>
            <person name="Haon M."/>
            <person name="Grisel S."/>
            <person name="Petersen M."/>
            <person name="Berrin J.G."/>
            <person name="Delaux P.M."/>
            <person name="Dal Grande F."/>
            <person name="Keller J."/>
        </authorList>
    </citation>
    <scope>NUCLEOTIDE SEQUENCE [LARGE SCALE GENOMIC DNA]</scope>
    <source>
        <strain evidence="2 3">SAG 2523</strain>
    </source>
</reference>
<evidence type="ECO:0000313" key="2">
    <source>
        <dbReference type="EMBL" id="KAK9862440.1"/>
    </source>
</evidence>
<name>A0AAW1SZD8_9CHLO</name>
<evidence type="ECO:0000256" key="1">
    <source>
        <dbReference type="SAM" id="MobiDB-lite"/>
    </source>
</evidence>
<comment type="caution">
    <text evidence="2">The sequence shown here is derived from an EMBL/GenBank/DDBJ whole genome shotgun (WGS) entry which is preliminary data.</text>
</comment>